<dbReference type="PANTHER" id="PTHR10663">
    <property type="entry name" value="GUANYL-NUCLEOTIDE EXCHANGE FACTOR"/>
    <property type="match status" value="1"/>
</dbReference>
<feature type="compositionally biased region" description="Low complexity" evidence="2">
    <location>
        <begin position="304"/>
        <end position="319"/>
    </location>
</feature>
<feature type="compositionally biased region" description="Low complexity" evidence="2">
    <location>
        <begin position="209"/>
        <end position="234"/>
    </location>
</feature>
<feature type="compositionally biased region" description="Low complexity" evidence="2">
    <location>
        <begin position="1088"/>
        <end position="1098"/>
    </location>
</feature>
<dbReference type="SUPFAM" id="SSF50729">
    <property type="entry name" value="PH domain-like"/>
    <property type="match status" value="2"/>
</dbReference>
<feature type="domain" description="SEC7" evidence="3">
    <location>
        <begin position="471"/>
        <end position="632"/>
    </location>
</feature>
<evidence type="ECO:0000259" key="3">
    <source>
        <dbReference type="PROSITE" id="PS50190"/>
    </source>
</evidence>
<feature type="region of interest" description="Disordered" evidence="2">
    <location>
        <begin position="278"/>
        <end position="383"/>
    </location>
</feature>
<feature type="compositionally biased region" description="Polar residues" evidence="2">
    <location>
        <begin position="1374"/>
        <end position="1383"/>
    </location>
</feature>
<dbReference type="GO" id="GO:0032012">
    <property type="term" value="P:regulation of ARF protein signal transduction"/>
    <property type="evidence" value="ECO:0007669"/>
    <property type="project" value="InterPro"/>
</dbReference>
<reference evidence="5" key="2">
    <citation type="submission" date="2023-11" db="UniProtKB">
        <authorList>
            <consortium name="WormBaseParasite"/>
        </authorList>
    </citation>
    <scope>IDENTIFICATION</scope>
</reference>
<feature type="region of interest" description="Disordered" evidence="2">
    <location>
        <begin position="1273"/>
        <end position="1383"/>
    </location>
</feature>
<dbReference type="InterPro" id="IPR035999">
    <property type="entry name" value="Sec7_dom_sf"/>
</dbReference>
<sequence>MISMETEINCSNNTNSNNNNEHHCGLLLKKDSVKIPSLTALSSNEIDLPIIDNCNNNNNNNTSDNRNSTSSELKFMDESTSSSSSSICGVVDGPAQPLPPSSTSSSSGAVEGGAVITGGGLSESTGDLTISVSKSSSSTLSARDHHHQHPQHSADSNILLHNGLPSVESSLYPQSLLHKTNPFFIPSKSNKPVSGSGSGTTTSPPPPLTTTTTTAAAEATTSNSTLSHTSLTDSKQTRLPSIHKSRIPVPISTAETVGSIVTQKLTIKSQIGGGNQVARGLADVDTPNPSTPPVKSTAENGYMNDKTTTNNNGDNNNNIDNDDDNVCVKVKSKSTHSYPPLPPLSSNRIDSHKTSKGGVPSKSNSSSSSSPSSTGTNMMNGVSENITSMSYPIIKSPGNHEVCNIVNSMATTTTTTTTNNNNNSNNYMNNTDSCVKDHFTSSIQQSPSSLSPPPSPSDSESSDSESTTESIYHQPPKAADRSAAFRLAKRLFHLDGFRITDVAKHLCKRNDFSQLVGEEFASFFNFTNQRLDVALRTFLNSFALTGESQERERILLHFSRRFHACNPNVYTSEDACHTLVCALMLLNTDLHSQSVSKKMSCQEFINNLSQINCGEIYCKEDLKTLYNAIKQEPIRWPHQSDANMMGFVNFYYSGPGKSLGPPGAGMLPGGGIPPGGGGGFFSTTTNFYANLPPQAHFMFSPLQNTAYPHPSSSIILPHMSCQAAGSDPTTLSLPPMTATTTATSLQFPFSPASFYWNPGSSGGGIPSSMYPDDGSAVSVLNNVVNPNFMYSSTTPGELLQQQQQQQSQLQLTQGNRKLNESSGLSPYLDLTSEIGAKEYMRGLLARKWVMESYKKKTSVGRRSWKLYYARLRDLVLYLYKNVNVANAAARAEELHHLHYQQQQQHLQQQNYVQQLLLHQQHQQQQQFMMLQQHQQQQQQYHLQKSTSMNQEEADEDGDGEGGEDDEHVDDENAVGHRCDDSVVGVGGENDNHRTAIIADNINKSDENIRGDDQSSSHEGNDTTHLPMSTDKQSIQQTLSMDDDHHNGGTAAIANEGKDVPHESQFDTSPSKQLTTVSTDNSNKAIGNETSIETTTSSIGQTYSSTNSTPTPAAAAVTATTGPANTTTLTATQPPQLQPHSSIPMMTATTTPSFVPPPIPPPETIIRIAHAYACRATDYVKKSNVFRLRTKEGAEFLFEVNDVKEVDLWIDRINFVAALLSAPSLASAVSSEKNFHRPHLPVTYTKLNMREQLEEHQKRLLELDQELTDLRSRLSATSVSNSSNKSRKISSTQQSSFDETTKRQQQPQQLQSQSSLSNENSTPSEGVTTSTNSTTTTTPTNTLPNAVSTASTLSNTTTTTSTTSTSIESTKSDDNNSPTCTPSSFMSVFSTGSLGRRRKASSSSLTSSSDGSGSGGGLILSAKQRAEYEERIQFMESEVQRYKTYARLLETELYRIQQSSSVAAAHAAALAAAAAAAAASSNSFVPYLGGGSGGYPNPNSNTMGINPTAYNNNSNNISGGIPSTNMMFSGPPNNLQQPLLNQTAPPPPPPMYFVPAGGGGGGFRDRGANRGASSVVMTHLAVLGPQDALSEEPVQSTDTPTVTTSNTSEIVDSLEMTTPAPPTPLQSQPSPSIVYPVQPQLLPMINNNTPARYRTFISPYFGQHQQQMPSINPYSPSVNTGRFIHNTINNQGVYVFLVYTLNNSNTSKIIVSEII</sequence>
<feature type="compositionally biased region" description="Low complexity" evidence="2">
    <location>
        <begin position="52"/>
        <end position="71"/>
    </location>
</feature>
<feature type="region of interest" description="Disordered" evidence="2">
    <location>
        <begin position="938"/>
        <end position="1114"/>
    </location>
</feature>
<feature type="coiled-coil region" evidence="1">
    <location>
        <begin position="1245"/>
        <end position="1272"/>
    </location>
</feature>
<evidence type="ECO:0000256" key="1">
    <source>
        <dbReference type="SAM" id="Coils"/>
    </source>
</evidence>
<accession>A0AA85J4F5</accession>
<feature type="compositionally biased region" description="Polar residues" evidence="2">
    <location>
        <begin position="1065"/>
        <end position="1084"/>
    </location>
</feature>
<name>A0AA85J4F5_TRIRE</name>
<feature type="compositionally biased region" description="Basic and acidic residues" evidence="2">
    <location>
        <begin position="1055"/>
        <end position="1064"/>
    </location>
</feature>
<organism evidence="4 5">
    <name type="scientific">Trichobilharzia regenti</name>
    <name type="common">Nasal bird schistosome</name>
    <dbReference type="NCBI Taxonomy" id="157069"/>
    <lineage>
        <taxon>Eukaryota</taxon>
        <taxon>Metazoa</taxon>
        <taxon>Spiralia</taxon>
        <taxon>Lophotrochozoa</taxon>
        <taxon>Platyhelminthes</taxon>
        <taxon>Trematoda</taxon>
        <taxon>Digenea</taxon>
        <taxon>Strigeidida</taxon>
        <taxon>Schistosomatoidea</taxon>
        <taxon>Schistosomatidae</taxon>
        <taxon>Trichobilharzia</taxon>
    </lineage>
</organism>
<dbReference type="PANTHER" id="PTHR10663:SF376">
    <property type="entry name" value="PH AND SEC7 DOMAIN-CONTAINING PROTEIN"/>
    <property type="match status" value="1"/>
</dbReference>
<feature type="compositionally biased region" description="Low complexity" evidence="2">
    <location>
        <begin position="131"/>
        <end position="141"/>
    </location>
</feature>
<dbReference type="Gene3D" id="2.30.29.30">
    <property type="entry name" value="Pleckstrin-homology domain (PH domain)/Phosphotyrosine-binding domain (PTB)"/>
    <property type="match status" value="2"/>
</dbReference>
<dbReference type="Gene3D" id="1.10.1000.11">
    <property type="entry name" value="Arf Nucleotide-binding Site Opener,domain 2"/>
    <property type="match status" value="1"/>
</dbReference>
<evidence type="ECO:0000256" key="2">
    <source>
        <dbReference type="SAM" id="MobiDB-lite"/>
    </source>
</evidence>
<dbReference type="Pfam" id="PF15410">
    <property type="entry name" value="PH_9"/>
    <property type="match status" value="2"/>
</dbReference>
<proteinExistence type="predicted"/>
<evidence type="ECO:0000313" key="4">
    <source>
        <dbReference type="Proteomes" id="UP000050795"/>
    </source>
</evidence>
<dbReference type="InterPro" id="IPR041681">
    <property type="entry name" value="PH_9"/>
</dbReference>
<dbReference type="InterPro" id="IPR000904">
    <property type="entry name" value="Sec7_dom"/>
</dbReference>
<feature type="compositionally biased region" description="Low complexity" evidence="2">
    <location>
        <begin position="1400"/>
        <end position="1410"/>
    </location>
</feature>
<dbReference type="InterPro" id="IPR023394">
    <property type="entry name" value="Sec7_C_sf"/>
</dbReference>
<evidence type="ECO:0000313" key="5">
    <source>
        <dbReference type="WBParaSite" id="TREG1_129270.1"/>
    </source>
</evidence>
<keyword evidence="1" id="KW-0175">Coiled coil</keyword>
<dbReference type="SMART" id="SM00233">
    <property type="entry name" value="PH"/>
    <property type="match status" value="1"/>
</dbReference>
<feature type="compositionally biased region" description="Basic and acidic residues" evidence="2">
    <location>
        <begin position="1002"/>
        <end position="1021"/>
    </location>
</feature>
<dbReference type="Pfam" id="PF01369">
    <property type="entry name" value="Sec7"/>
    <property type="match status" value="1"/>
</dbReference>
<dbReference type="InterPro" id="IPR001849">
    <property type="entry name" value="PH_domain"/>
</dbReference>
<dbReference type="InterPro" id="IPR011993">
    <property type="entry name" value="PH-like_dom_sf"/>
</dbReference>
<feature type="compositionally biased region" description="Acidic residues" evidence="2">
    <location>
        <begin position="951"/>
        <end position="972"/>
    </location>
</feature>
<feature type="region of interest" description="Disordered" evidence="2">
    <location>
        <begin position="440"/>
        <end position="477"/>
    </location>
</feature>
<reference evidence="4" key="1">
    <citation type="submission" date="2022-06" db="EMBL/GenBank/DDBJ databases">
        <authorList>
            <person name="Berger JAMES D."/>
            <person name="Berger JAMES D."/>
        </authorList>
    </citation>
    <scope>NUCLEOTIDE SEQUENCE [LARGE SCALE GENOMIC DNA]</scope>
</reference>
<feature type="compositionally biased region" description="Polar residues" evidence="2">
    <location>
        <begin position="1022"/>
        <end position="1039"/>
    </location>
</feature>
<feature type="compositionally biased region" description="Low complexity" evidence="2">
    <location>
        <begin position="1303"/>
        <end position="1368"/>
    </location>
</feature>
<feature type="compositionally biased region" description="Low complexity" evidence="2">
    <location>
        <begin position="1273"/>
        <end position="1291"/>
    </location>
</feature>
<dbReference type="GO" id="GO:0005085">
    <property type="term" value="F:guanyl-nucleotide exchange factor activity"/>
    <property type="evidence" value="ECO:0007669"/>
    <property type="project" value="InterPro"/>
</dbReference>
<feature type="compositionally biased region" description="Low complexity" evidence="2">
    <location>
        <begin position="356"/>
        <end position="377"/>
    </location>
</feature>
<dbReference type="PROSITE" id="PS50190">
    <property type="entry name" value="SEC7"/>
    <property type="match status" value="1"/>
</dbReference>
<dbReference type="CDD" id="cd00171">
    <property type="entry name" value="Sec7"/>
    <property type="match status" value="1"/>
</dbReference>
<protein>
    <recommendedName>
        <fullName evidence="3">SEC7 domain-containing protein</fullName>
    </recommendedName>
</protein>
<dbReference type="SUPFAM" id="SSF48425">
    <property type="entry name" value="Sec7 domain"/>
    <property type="match status" value="1"/>
</dbReference>
<dbReference type="WBParaSite" id="TREG1_129270.1">
    <property type="protein sequence ID" value="TREG1_129270.1"/>
    <property type="gene ID" value="TREG1_129270"/>
</dbReference>
<feature type="region of interest" description="Disordered" evidence="2">
    <location>
        <begin position="1395"/>
        <end position="1417"/>
    </location>
</feature>
<dbReference type="SMART" id="SM00222">
    <property type="entry name" value="Sec7"/>
    <property type="match status" value="1"/>
</dbReference>
<dbReference type="Proteomes" id="UP000050795">
    <property type="component" value="Unassembled WGS sequence"/>
</dbReference>
<keyword evidence="4" id="KW-1185">Reference proteome</keyword>
<feature type="region of interest" description="Disordered" evidence="2">
    <location>
        <begin position="51"/>
        <end position="158"/>
    </location>
</feature>
<feature type="region of interest" description="Disordered" evidence="2">
    <location>
        <begin position="188"/>
        <end position="246"/>
    </location>
</feature>